<dbReference type="InterPro" id="IPR027417">
    <property type="entry name" value="P-loop_NTPase"/>
</dbReference>
<dbReference type="Pfam" id="PF02223">
    <property type="entry name" value="Thymidylate_kin"/>
    <property type="match status" value="1"/>
</dbReference>
<dbReference type="KEGG" id="dci:113468535"/>
<comment type="similarity">
    <text evidence="1">Belongs to the thymidylate kinase family.</text>
</comment>
<evidence type="ECO:0000259" key="4">
    <source>
        <dbReference type="Pfam" id="PF02223"/>
    </source>
</evidence>
<dbReference type="STRING" id="121845.A0A3Q0IYI3"/>
<dbReference type="OrthoDB" id="425602at2759"/>
<gene>
    <name evidence="6" type="primary">LOC113468535</name>
</gene>
<keyword evidence="5" id="KW-1185">Reference proteome</keyword>
<dbReference type="PaxDb" id="121845-A0A3Q0IYI3"/>
<dbReference type="SUPFAM" id="SSF52540">
    <property type="entry name" value="P-loop containing nucleoside triphosphate hydrolases"/>
    <property type="match status" value="1"/>
</dbReference>
<dbReference type="PANTHER" id="PTHR10344">
    <property type="entry name" value="THYMIDYLATE KINASE"/>
    <property type="match status" value="1"/>
</dbReference>
<accession>A0A3Q0IYI3</accession>
<dbReference type="GeneID" id="113468535"/>
<reference evidence="6" key="1">
    <citation type="submission" date="2025-08" db="UniProtKB">
        <authorList>
            <consortium name="RefSeq"/>
        </authorList>
    </citation>
    <scope>IDENTIFICATION</scope>
</reference>
<dbReference type="PANTHER" id="PTHR10344:SF4">
    <property type="entry name" value="UMP-CMP KINASE 2, MITOCHONDRIAL"/>
    <property type="match status" value="1"/>
</dbReference>
<dbReference type="GO" id="GO:0004798">
    <property type="term" value="F:dTMP kinase activity"/>
    <property type="evidence" value="ECO:0007669"/>
    <property type="project" value="TreeGrafter"/>
</dbReference>
<dbReference type="GO" id="GO:0006235">
    <property type="term" value="P:dTTP biosynthetic process"/>
    <property type="evidence" value="ECO:0007669"/>
    <property type="project" value="TreeGrafter"/>
</dbReference>
<dbReference type="GO" id="GO:0005739">
    <property type="term" value="C:mitochondrion"/>
    <property type="evidence" value="ECO:0007669"/>
    <property type="project" value="TreeGrafter"/>
</dbReference>
<dbReference type="AlphaFoldDB" id="A0A3Q0IYI3"/>
<evidence type="ECO:0000256" key="1">
    <source>
        <dbReference type="ARBA" id="ARBA00009776"/>
    </source>
</evidence>
<dbReference type="GO" id="GO:0004550">
    <property type="term" value="F:nucleoside diphosphate kinase activity"/>
    <property type="evidence" value="ECO:0007669"/>
    <property type="project" value="TreeGrafter"/>
</dbReference>
<organism evidence="5 6">
    <name type="scientific">Diaphorina citri</name>
    <name type="common">Asian citrus psyllid</name>
    <dbReference type="NCBI Taxonomy" id="121845"/>
    <lineage>
        <taxon>Eukaryota</taxon>
        <taxon>Metazoa</taxon>
        <taxon>Ecdysozoa</taxon>
        <taxon>Arthropoda</taxon>
        <taxon>Hexapoda</taxon>
        <taxon>Insecta</taxon>
        <taxon>Pterygota</taxon>
        <taxon>Neoptera</taxon>
        <taxon>Paraneoptera</taxon>
        <taxon>Hemiptera</taxon>
        <taxon>Sternorrhyncha</taxon>
        <taxon>Psylloidea</taxon>
        <taxon>Psyllidae</taxon>
        <taxon>Diaphorininae</taxon>
        <taxon>Diaphorina</taxon>
    </lineage>
</organism>
<dbReference type="RefSeq" id="XP_026681311.1">
    <property type="nucleotide sequence ID" value="XM_026825510.1"/>
</dbReference>
<feature type="domain" description="Thymidylate kinase-like" evidence="4">
    <location>
        <begin position="63"/>
        <end position="245"/>
    </location>
</feature>
<dbReference type="GO" id="GO:0006227">
    <property type="term" value="P:dUDP biosynthetic process"/>
    <property type="evidence" value="ECO:0007669"/>
    <property type="project" value="TreeGrafter"/>
</dbReference>
<proteinExistence type="inferred from homology"/>
<dbReference type="GO" id="GO:0005524">
    <property type="term" value="F:ATP binding"/>
    <property type="evidence" value="ECO:0007669"/>
    <property type="project" value="UniProtKB-KW"/>
</dbReference>
<protein>
    <submittedName>
        <fullName evidence="6">UMP-CMP kinase 2, mitochondrial-like</fullName>
    </submittedName>
</protein>
<dbReference type="InterPro" id="IPR039430">
    <property type="entry name" value="Thymidylate_kin-like_dom"/>
</dbReference>
<name>A0A3Q0IYI3_DIACI</name>
<evidence type="ECO:0000313" key="5">
    <source>
        <dbReference type="Proteomes" id="UP000079169"/>
    </source>
</evidence>
<dbReference type="Gene3D" id="3.40.50.300">
    <property type="entry name" value="P-loop containing nucleotide triphosphate hydrolases"/>
    <property type="match status" value="1"/>
</dbReference>
<dbReference type="GO" id="GO:0006233">
    <property type="term" value="P:dTDP biosynthetic process"/>
    <property type="evidence" value="ECO:0007669"/>
    <property type="project" value="TreeGrafter"/>
</dbReference>
<dbReference type="Proteomes" id="UP000079169">
    <property type="component" value="Unplaced"/>
</dbReference>
<evidence type="ECO:0000256" key="2">
    <source>
        <dbReference type="ARBA" id="ARBA00022741"/>
    </source>
</evidence>
<sequence>MSSKYQLFAQYPSLVSVLSILKSAQYSSLPEVEELLNIYSRINETNDQDSGVGDDRKYPLIVFEGLDGCGKSHTSQTVAKKLKASLKSTPPSSIMSLREKFDAHDSLLRRAYYSLGNYIAAQDIKQDLQKQPVVMDRFWHSTSAYGMANELVKNSDLKLPDEDDDIYSWPKDLMKPDLVIYLTVSEAIRLQRLSRRKNFTLEENELKKNAKFRELLTTIYRNMNNPELVFVDNSEKSVHESSNDIVELIHNLPMFKHSL</sequence>
<keyword evidence="2" id="KW-0547">Nucleotide-binding</keyword>
<evidence type="ECO:0000256" key="3">
    <source>
        <dbReference type="ARBA" id="ARBA00022840"/>
    </source>
</evidence>
<evidence type="ECO:0000313" key="6">
    <source>
        <dbReference type="RefSeq" id="XP_026681311.1"/>
    </source>
</evidence>
<keyword evidence="3" id="KW-0067">ATP-binding</keyword>